<dbReference type="OrthoDB" id="9790710at2"/>
<name>A0A4R0N4B1_9SPHI</name>
<dbReference type="PANTHER" id="PTHR46401">
    <property type="entry name" value="GLYCOSYLTRANSFERASE WBBK-RELATED"/>
    <property type="match status" value="1"/>
</dbReference>
<dbReference type="InterPro" id="IPR001296">
    <property type="entry name" value="Glyco_trans_1"/>
</dbReference>
<dbReference type="SUPFAM" id="SSF53756">
    <property type="entry name" value="UDP-Glycosyltransferase/glycogen phosphorylase"/>
    <property type="match status" value="1"/>
</dbReference>
<evidence type="ECO:0000259" key="3">
    <source>
        <dbReference type="Pfam" id="PF13439"/>
    </source>
</evidence>
<dbReference type="EMBL" id="SJSK01000001">
    <property type="protein sequence ID" value="TCC94213.1"/>
    <property type="molecule type" value="Genomic_DNA"/>
</dbReference>
<dbReference type="GO" id="GO:0009103">
    <property type="term" value="P:lipopolysaccharide biosynthetic process"/>
    <property type="evidence" value="ECO:0007669"/>
    <property type="project" value="TreeGrafter"/>
</dbReference>
<keyword evidence="5" id="KW-1185">Reference proteome</keyword>
<evidence type="ECO:0000256" key="1">
    <source>
        <dbReference type="ARBA" id="ARBA00022679"/>
    </source>
</evidence>
<feature type="domain" description="Glycosyl transferase family 1" evidence="2">
    <location>
        <begin position="186"/>
        <end position="334"/>
    </location>
</feature>
<dbReference type="Gene3D" id="3.40.50.2000">
    <property type="entry name" value="Glycogen Phosphorylase B"/>
    <property type="match status" value="2"/>
</dbReference>
<dbReference type="Pfam" id="PF13439">
    <property type="entry name" value="Glyco_transf_4"/>
    <property type="match status" value="1"/>
</dbReference>
<evidence type="ECO:0000259" key="2">
    <source>
        <dbReference type="Pfam" id="PF00534"/>
    </source>
</evidence>
<dbReference type="Pfam" id="PF00534">
    <property type="entry name" value="Glycos_transf_1"/>
    <property type="match status" value="1"/>
</dbReference>
<evidence type="ECO:0000313" key="4">
    <source>
        <dbReference type="EMBL" id="TCC94213.1"/>
    </source>
</evidence>
<organism evidence="4 5">
    <name type="scientific">Pedobacter frigiditerrae</name>
    <dbReference type="NCBI Taxonomy" id="2530452"/>
    <lineage>
        <taxon>Bacteria</taxon>
        <taxon>Pseudomonadati</taxon>
        <taxon>Bacteroidota</taxon>
        <taxon>Sphingobacteriia</taxon>
        <taxon>Sphingobacteriales</taxon>
        <taxon>Sphingobacteriaceae</taxon>
        <taxon>Pedobacter</taxon>
    </lineage>
</organism>
<dbReference type="InterPro" id="IPR028098">
    <property type="entry name" value="Glyco_trans_4-like_N"/>
</dbReference>
<keyword evidence="1 4" id="KW-0808">Transferase</keyword>
<dbReference type="Proteomes" id="UP000292884">
    <property type="component" value="Unassembled WGS sequence"/>
</dbReference>
<dbReference type="RefSeq" id="WP_131552074.1">
    <property type="nucleotide sequence ID" value="NZ_SJSK01000001.1"/>
</dbReference>
<accession>A0A4R0N4B1</accession>
<dbReference type="PANTHER" id="PTHR46401:SF2">
    <property type="entry name" value="GLYCOSYLTRANSFERASE WBBK-RELATED"/>
    <property type="match status" value="1"/>
</dbReference>
<protein>
    <submittedName>
        <fullName evidence="4">Glycosyltransferase</fullName>
    </submittedName>
</protein>
<feature type="domain" description="Glycosyltransferase subfamily 4-like N-terminal" evidence="3">
    <location>
        <begin position="15"/>
        <end position="175"/>
    </location>
</feature>
<dbReference type="AlphaFoldDB" id="A0A4R0N4B1"/>
<comment type="caution">
    <text evidence="4">The sequence shown here is derived from an EMBL/GenBank/DDBJ whole genome shotgun (WGS) entry which is preliminary data.</text>
</comment>
<proteinExistence type="predicted"/>
<sequence>MKVLHIVDGLHPKRGGVPTAVLNVTTLFKTAGIEYKILSIGDNPEILPENTIGFNSKQIAGQAYASEGVNWFKQNYTAFDVIYFHSVWNIAILQLYAFALKNNLTYYISPHGSLDPFDIKKKFYFKKILGKLIVNKILLNAKYIFCTSQIETDVIHYFGEKAKNAVVLPLPVDYEEGITGDGVSFRTKYGIDKNQFVFLFLSRINYKKGLNNFIIALSELIKDGQIDSARLSFIIAGDDKNEYADEMRVLLKEYHLENTARFIGLITGQDKADAYVGADAFVLPSKNENFGLAIVEALQSGTPVLISKNVYIYKELFERADLSPGWLCESDLSDLKSCILEALKPHDKDKLKKDSFTVGEQYKTGQLANMYLKFFN</sequence>
<evidence type="ECO:0000313" key="5">
    <source>
        <dbReference type="Proteomes" id="UP000292884"/>
    </source>
</evidence>
<gene>
    <name evidence="4" type="ORF">EZ428_05395</name>
</gene>
<reference evidence="4 5" key="1">
    <citation type="submission" date="2019-02" db="EMBL/GenBank/DDBJ databases">
        <title>Pedobacter sp. RP-1-13 sp. nov., isolated from Arctic soil.</title>
        <authorList>
            <person name="Dahal R.H."/>
        </authorList>
    </citation>
    <scope>NUCLEOTIDE SEQUENCE [LARGE SCALE GENOMIC DNA]</scope>
    <source>
        <strain evidence="4 5">RP-1-13</strain>
    </source>
</reference>
<dbReference type="GO" id="GO:0016757">
    <property type="term" value="F:glycosyltransferase activity"/>
    <property type="evidence" value="ECO:0007669"/>
    <property type="project" value="InterPro"/>
</dbReference>